<feature type="transmembrane region" description="Helical" evidence="1">
    <location>
        <begin position="146"/>
        <end position="165"/>
    </location>
</feature>
<evidence type="ECO:0000313" key="2">
    <source>
        <dbReference type="EMBL" id="NYF96839.1"/>
    </source>
</evidence>
<keyword evidence="3" id="KW-1185">Reference proteome</keyword>
<dbReference type="RefSeq" id="WP_185989840.1">
    <property type="nucleotide sequence ID" value="NZ_JACCAE010000001.1"/>
</dbReference>
<reference evidence="2 3" key="1">
    <citation type="submission" date="2020-07" db="EMBL/GenBank/DDBJ databases">
        <title>Sequencing the genomes of 1000 actinobacteria strains.</title>
        <authorList>
            <person name="Klenk H.-P."/>
        </authorList>
    </citation>
    <scope>NUCLEOTIDE SEQUENCE [LARGE SCALE GENOMIC DNA]</scope>
    <source>
        <strain evidence="2 3">DSM 26154</strain>
    </source>
</reference>
<organism evidence="2 3">
    <name type="scientific">Janibacter cremeus</name>
    <dbReference type="NCBI Taxonomy" id="1285192"/>
    <lineage>
        <taxon>Bacteria</taxon>
        <taxon>Bacillati</taxon>
        <taxon>Actinomycetota</taxon>
        <taxon>Actinomycetes</taxon>
        <taxon>Micrococcales</taxon>
        <taxon>Intrasporangiaceae</taxon>
        <taxon>Janibacter</taxon>
    </lineage>
</organism>
<protein>
    <submittedName>
        <fullName evidence="2">Uncharacterized protein</fullName>
    </submittedName>
</protein>
<keyword evidence="1" id="KW-0472">Membrane</keyword>
<keyword evidence="1" id="KW-1133">Transmembrane helix</keyword>
<keyword evidence="1" id="KW-0812">Transmembrane</keyword>
<accession>A0A852VLP2</accession>
<proteinExistence type="predicted"/>
<name>A0A852VLP2_9MICO</name>
<gene>
    <name evidence="2" type="ORF">BJY20_000231</name>
</gene>
<evidence type="ECO:0000256" key="1">
    <source>
        <dbReference type="SAM" id="Phobius"/>
    </source>
</evidence>
<dbReference type="Proteomes" id="UP000554054">
    <property type="component" value="Unassembled WGS sequence"/>
</dbReference>
<dbReference type="AlphaFoldDB" id="A0A852VLP2"/>
<comment type="caution">
    <text evidence="2">The sequence shown here is derived from an EMBL/GenBank/DDBJ whole genome shotgun (WGS) entry which is preliminary data.</text>
</comment>
<sequence>MTLTQWIRTENAVQRYDFWLEMRGVARRRRKELRRELRSNLAEASADVGMTRALFGIGSPKELAHAATQNDPSRPLWARGALAATFVFGLVVFAMMYTATTFTAGVEAAEVTGETVRGAVFPWFGVEYSARVEPGHGGIAAGARNVQYYVLGLPLLAFLLVSQPWRLRRRRRRSAPVTAGRV</sequence>
<evidence type="ECO:0000313" key="3">
    <source>
        <dbReference type="Proteomes" id="UP000554054"/>
    </source>
</evidence>
<dbReference type="EMBL" id="JACCAE010000001">
    <property type="protein sequence ID" value="NYF96839.1"/>
    <property type="molecule type" value="Genomic_DNA"/>
</dbReference>
<feature type="transmembrane region" description="Helical" evidence="1">
    <location>
        <begin position="76"/>
        <end position="97"/>
    </location>
</feature>